<feature type="region of interest" description="Disordered" evidence="2">
    <location>
        <begin position="210"/>
        <end position="241"/>
    </location>
</feature>
<dbReference type="Proteomes" id="UP000238217">
    <property type="component" value="Unassembled WGS sequence"/>
</dbReference>
<name>A0A2T0YMY8_9MICC</name>
<dbReference type="GO" id="GO:0008168">
    <property type="term" value="F:methyltransferase activity"/>
    <property type="evidence" value="ECO:0007669"/>
    <property type="project" value="UniProtKB-KW"/>
</dbReference>
<dbReference type="GO" id="GO:0016137">
    <property type="term" value="P:glycoside metabolic process"/>
    <property type="evidence" value="ECO:0007669"/>
    <property type="project" value="UniProtKB-ARBA"/>
</dbReference>
<evidence type="ECO:0000313" key="4">
    <source>
        <dbReference type="EMBL" id="PRZ16690.1"/>
    </source>
</evidence>
<dbReference type="Pfam" id="PF13649">
    <property type="entry name" value="Methyltransf_25"/>
    <property type="match status" value="1"/>
</dbReference>
<dbReference type="Gene3D" id="3.40.50.10320">
    <property type="entry name" value="LmbE-like"/>
    <property type="match status" value="1"/>
</dbReference>
<dbReference type="EMBL" id="PVTY01000006">
    <property type="protein sequence ID" value="PRZ16690.1"/>
    <property type="molecule type" value="Genomic_DNA"/>
</dbReference>
<evidence type="ECO:0000256" key="2">
    <source>
        <dbReference type="SAM" id="MobiDB-lite"/>
    </source>
</evidence>
<dbReference type="GO" id="GO:0032259">
    <property type="term" value="P:methylation"/>
    <property type="evidence" value="ECO:0007669"/>
    <property type="project" value="UniProtKB-KW"/>
</dbReference>
<dbReference type="Pfam" id="PF02585">
    <property type="entry name" value="PIG-L"/>
    <property type="match status" value="1"/>
</dbReference>
<dbReference type="InterPro" id="IPR024078">
    <property type="entry name" value="LmbE-like_dom_sf"/>
</dbReference>
<evidence type="ECO:0000313" key="5">
    <source>
        <dbReference type="Proteomes" id="UP000238217"/>
    </source>
</evidence>
<reference evidence="4 5" key="1">
    <citation type="submission" date="2018-03" db="EMBL/GenBank/DDBJ databases">
        <title>Comparative analysis of microorganisms from saline springs in Andes Mountain Range, Colombia.</title>
        <authorList>
            <person name="Rubin E."/>
        </authorList>
    </citation>
    <scope>NUCLEOTIDE SEQUENCE [LARGE SCALE GENOMIC DNA]</scope>
    <source>
        <strain evidence="4 5">CG 35</strain>
    </source>
</reference>
<dbReference type="SUPFAM" id="SSF53335">
    <property type="entry name" value="S-adenosyl-L-methionine-dependent methyltransferases"/>
    <property type="match status" value="1"/>
</dbReference>
<keyword evidence="4" id="KW-0489">Methyltransferase</keyword>
<dbReference type="Gene3D" id="3.40.50.150">
    <property type="entry name" value="Vaccinia Virus protein VP39"/>
    <property type="match status" value="1"/>
</dbReference>
<dbReference type="RefSeq" id="WP_106122564.1">
    <property type="nucleotide sequence ID" value="NZ_PVTY01000006.1"/>
</dbReference>
<dbReference type="SUPFAM" id="SSF102588">
    <property type="entry name" value="LmbE-like"/>
    <property type="match status" value="1"/>
</dbReference>
<keyword evidence="1" id="KW-0862">Zinc</keyword>
<dbReference type="InterPro" id="IPR029063">
    <property type="entry name" value="SAM-dependent_MTases_sf"/>
</dbReference>
<dbReference type="OrthoDB" id="116799at2"/>
<dbReference type="GO" id="GO:0016811">
    <property type="term" value="F:hydrolase activity, acting on carbon-nitrogen (but not peptide) bonds, in linear amides"/>
    <property type="evidence" value="ECO:0007669"/>
    <property type="project" value="TreeGrafter"/>
</dbReference>
<evidence type="ECO:0000256" key="1">
    <source>
        <dbReference type="ARBA" id="ARBA00022833"/>
    </source>
</evidence>
<protein>
    <submittedName>
        <fullName evidence="4">Methyltransferase family protein</fullName>
    </submittedName>
</protein>
<dbReference type="InterPro" id="IPR003737">
    <property type="entry name" value="GlcNAc_PI_deacetylase-related"/>
</dbReference>
<dbReference type="PANTHER" id="PTHR12993:SF29">
    <property type="entry name" value="BLR3841 PROTEIN"/>
    <property type="match status" value="1"/>
</dbReference>
<proteinExistence type="predicted"/>
<sequence length="498" mass="52771">MTPAETPPTFHGAQTPRTTRAALAQYDAAVPEWGIGEIDDAGRWIPHELPGLLVIAPHPDDEVLGAAALIAAGLRRGSPVRVLAATDGTGSHPSSSIPADQLAEIRAAESEAAMAELRSLTPGPHGLGTLERIRLQLPDGELSTHTESLTEAIGAALQDLPDGTLVTAPLSRDGHPDHDACGEAAAAAAAQHNAPLVQYPVWLWLHSTPPAPRAAGEEAPGADEASELRAEAAPSSGTEVPWTAARSIPIDAELARVRGRAVAGFVSQLGTAHGTPVDRAPGEPVLTATMLATVLRERQIVFPGTPLDFEGLHAGQADPWGVTSRWYEQRKYALTMAVLPRARYRRAFEPGCSIGVLTEQLAQRCDAVLATDISGSALQAATRRVAAENVTFEQASIEDWPDGTIDLILISELAYYLNDSQWATVLGRAADTLESGGHLVSVHWRHPDAQAFRSAEQIRADLRAVPGWDLHGSYADPDMLIDVLGPASPSVAQTEFLH</sequence>
<dbReference type="AlphaFoldDB" id="A0A2T0YMY8"/>
<evidence type="ECO:0000259" key="3">
    <source>
        <dbReference type="Pfam" id="PF13649"/>
    </source>
</evidence>
<keyword evidence="5" id="KW-1185">Reference proteome</keyword>
<organism evidence="4 5">
    <name type="scientific">Nesterenkonia sandarakina</name>
    <dbReference type="NCBI Taxonomy" id="272918"/>
    <lineage>
        <taxon>Bacteria</taxon>
        <taxon>Bacillati</taxon>
        <taxon>Actinomycetota</taxon>
        <taxon>Actinomycetes</taxon>
        <taxon>Micrococcales</taxon>
        <taxon>Micrococcaceae</taxon>
        <taxon>Nesterenkonia</taxon>
    </lineage>
</organism>
<dbReference type="InterPro" id="IPR041698">
    <property type="entry name" value="Methyltransf_25"/>
</dbReference>
<keyword evidence="4" id="KW-0808">Transferase</keyword>
<dbReference type="PANTHER" id="PTHR12993">
    <property type="entry name" value="N-ACETYLGLUCOSAMINYL-PHOSPHATIDYLINOSITOL DE-N-ACETYLASE-RELATED"/>
    <property type="match status" value="1"/>
</dbReference>
<gene>
    <name evidence="4" type="ORF">BCL67_10610</name>
</gene>
<comment type="caution">
    <text evidence="4">The sequence shown here is derived from an EMBL/GenBank/DDBJ whole genome shotgun (WGS) entry which is preliminary data.</text>
</comment>
<feature type="domain" description="Methyltransferase" evidence="3">
    <location>
        <begin position="350"/>
        <end position="437"/>
    </location>
</feature>
<accession>A0A2T0YMY8</accession>